<organism evidence="1 2">
    <name type="scientific">Nitrososphaera gargensis (strain Ga9.2)</name>
    <dbReference type="NCBI Taxonomy" id="1237085"/>
    <lineage>
        <taxon>Archaea</taxon>
        <taxon>Nitrososphaerota</taxon>
        <taxon>Nitrososphaeria</taxon>
        <taxon>Nitrososphaerales</taxon>
        <taxon>Nitrososphaeraceae</taxon>
        <taxon>Nitrososphaera</taxon>
    </lineage>
</organism>
<accession>K0IL18</accession>
<dbReference type="GeneID" id="58787741"/>
<dbReference type="KEGG" id="nga:Ngar_c23360"/>
<sequence>MKTLNIDDQTYRRLASIMNDMMHTKKHDINYDDVINELIDVYQDSLRFSGENAGG</sequence>
<dbReference type="HOGENOM" id="CLU_3021093_0_0_2"/>
<reference evidence="1 2" key="1">
    <citation type="journal article" date="2012" name="Environ. Microbiol.">
        <title>The genome of the ammonia-oxidizing Candidatus Nitrososphaera gargensis: insights into metabolic versatility and environmental adaptations.</title>
        <authorList>
            <person name="Spang A."/>
            <person name="Poehlein A."/>
            <person name="Offre P."/>
            <person name="Zumbragel S."/>
            <person name="Haider S."/>
            <person name="Rychlik N."/>
            <person name="Nowka B."/>
            <person name="Schmeisser C."/>
            <person name="Lebedeva E.V."/>
            <person name="Rattei T."/>
            <person name="Bohm C."/>
            <person name="Schmid M."/>
            <person name="Galushko A."/>
            <person name="Hatzenpichler R."/>
            <person name="Weinmaier T."/>
            <person name="Daniel R."/>
            <person name="Schleper C."/>
            <person name="Spieck E."/>
            <person name="Streit W."/>
            <person name="Wagner M."/>
        </authorList>
    </citation>
    <scope>NUCLEOTIDE SEQUENCE [LARGE SCALE GENOMIC DNA]</scope>
    <source>
        <strain evidence="2">Ga9.2</strain>
    </source>
</reference>
<dbReference type="AlphaFoldDB" id="K0IL18"/>
<dbReference type="Proteomes" id="UP000008037">
    <property type="component" value="Chromosome"/>
</dbReference>
<name>K0IL18_NITGG</name>
<keyword evidence="2" id="KW-1185">Reference proteome</keyword>
<evidence type="ECO:0000313" key="1">
    <source>
        <dbReference type="EMBL" id="AFU59262.1"/>
    </source>
</evidence>
<dbReference type="BioCyc" id="CNIT1237085:G1324-2334-MONOMER"/>
<dbReference type="STRING" id="1237085.Ngar_c23360"/>
<dbReference type="RefSeq" id="WP_015019797.1">
    <property type="nucleotide sequence ID" value="NC_018719.1"/>
</dbReference>
<proteinExistence type="predicted"/>
<dbReference type="EMBL" id="CP002408">
    <property type="protein sequence ID" value="AFU59262.1"/>
    <property type="molecule type" value="Genomic_DNA"/>
</dbReference>
<evidence type="ECO:0000313" key="2">
    <source>
        <dbReference type="Proteomes" id="UP000008037"/>
    </source>
</evidence>
<protein>
    <submittedName>
        <fullName evidence="1">Uncharacterized protein</fullName>
    </submittedName>
</protein>
<gene>
    <name evidence="1" type="ordered locus">Ngar_c23360</name>
</gene>
<dbReference type="OrthoDB" id="7342at2157"/>
<dbReference type="InParanoid" id="K0IL18"/>